<dbReference type="Proteomes" id="UP001461960">
    <property type="component" value="Unassembled WGS sequence"/>
</dbReference>
<evidence type="ECO:0008006" key="4">
    <source>
        <dbReference type="Google" id="ProtNLM"/>
    </source>
</evidence>
<dbReference type="EMBL" id="JBDGHN010000004">
    <property type="protein sequence ID" value="MEN2751637.1"/>
    <property type="molecule type" value="Genomic_DNA"/>
</dbReference>
<reference evidence="2 3" key="1">
    <citation type="submission" date="2024-05" db="EMBL/GenBank/DDBJ databases">
        <authorList>
            <person name="Kim H.-Y."/>
            <person name="Kim E."/>
            <person name="Cai Y."/>
            <person name="Yang S.-M."/>
            <person name="Lee W."/>
        </authorList>
    </citation>
    <scope>NUCLEOTIDE SEQUENCE [LARGE SCALE GENOMIC DNA]</scope>
    <source>
        <strain evidence="2 3">FBL11</strain>
    </source>
</reference>
<sequence>MSDIRSLEQKRQEALDKANRLKSQIDKKLNGQKFVLGGMLMAIAENEPDRIPQILADIDKYVTRKADISRLEGFRSEIGNNVPKSSLSISSEPNRTSSDDDIT</sequence>
<accession>A0ABU9XBB3</accession>
<comment type="caution">
    <text evidence="2">The sequence shown here is derived from an EMBL/GenBank/DDBJ whole genome shotgun (WGS) entry which is preliminary data.</text>
</comment>
<dbReference type="RefSeq" id="WP_345832198.1">
    <property type="nucleotide sequence ID" value="NZ_JBDGHN010000004.1"/>
</dbReference>
<feature type="region of interest" description="Disordered" evidence="1">
    <location>
        <begin position="78"/>
        <end position="103"/>
    </location>
</feature>
<evidence type="ECO:0000313" key="2">
    <source>
        <dbReference type="EMBL" id="MEN2751637.1"/>
    </source>
</evidence>
<evidence type="ECO:0000256" key="1">
    <source>
        <dbReference type="SAM" id="MobiDB-lite"/>
    </source>
</evidence>
<name>A0ABU9XBB3_9GAMM</name>
<gene>
    <name evidence="2" type="ORF">AAIR29_08325</name>
</gene>
<feature type="compositionally biased region" description="Polar residues" evidence="1">
    <location>
        <begin position="78"/>
        <end position="96"/>
    </location>
</feature>
<protein>
    <recommendedName>
        <fullName evidence="4">Mobilization protein</fullName>
    </recommendedName>
</protein>
<keyword evidence="3" id="KW-1185">Reference proteome</keyword>
<proteinExistence type="predicted"/>
<evidence type="ECO:0000313" key="3">
    <source>
        <dbReference type="Proteomes" id="UP001461960"/>
    </source>
</evidence>
<organism evidence="2 3">
    <name type="scientific">Psychrobacter saeujeotis</name>
    <dbReference type="NCBI Taxonomy" id="3143436"/>
    <lineage>
        <taxon>Bacteria</taxon>
        <taxon>Pseudomonadati</taxon>
        <taxon>Pseudomonadota</taxon>
        <taxon>Gammaproteobacteria</taxon>
        <taxon>Moraxellales</taxon>
        <taxon>Moraxellaceae</taxon>
        <taxon>Psychrobacter</taxon>
    </lineage>
</organism>